<feature type="domain" description="Cytochrome c" evidence="7">
    <location>
        <begin position="858"/>
        <end position="991"/>
    </location>
</feature>
<sequence length="1019" mass="110775">MRSKTLPLAVAIASILLVAIRPSPAQQDAPIPHGQDRPPNPARSPEEAVAAMTVPDGFTVEVVAAEPDLVNPVAMTFDEKGRIWVTESLEYPRRSPGPGQDRVKVLEDTDGDGRADQFTVFADGLNIPSGVAVGHGGVWVANSPDILFYPNADGDLSPDGPPEVVVTGFGRADTHELPNSLTWGPDGWLYGWNGVFNPSRVEQDGRVYEFTCAIFRIHPITRRFELFCEGTSNPWGIAIDPEGSLFASACVIDHLWHLVETGSYHRQGGPYPPFTWKIESIVDHVHQKRAYCGITYFDSAAYPPEYRDRLYMGNIHGNCINVDSLSRDGASYRGHGEPDFLSANDAWFMPVVQKTGPDGCLYVLDWYDRYHCYQDANRDPAGIDRLKGRLYRVRYRETPRRCGFDLGKASDDALVALLRSPNVYDREIAQRVLTERLMAGGHDPLRARLEAIVASDGFGRKARMHALWVLVSSGPLDPKFHLALLSDEDPTIRAWGVRASGNMGAVDDSIRTRVIALARDPSPDVRLQVAIASRKVAGLDGMATLLDVLGSSGPDPVLPKVVWRNLHPMLDRPEAVSRLGDLLLAADRRWSPELAAILPRVLDRVSAVEGLAAAAVADLARIVIEHGEVDDSSRRAALASIADQVREGRLGGDRLQAIRSALGPIAGRVLADADHPLRPSFARLAALWGDPAARAAVRERFVDPSAAEDERRASLDALIASAGPDAIAAISAVLADPDAGSAPFRGEVLAALGRLDSPRVAEVVLTVYDRLEPETKPRAIALLTQRPSWSKDLLAAIARGEVPGNALNVTQVRTLLQSPDEELAALVRSAWGTVREGRDPAREQVIDRLRDYLDDARGNPVAGRAVFDRVCAQCHQIYGEGQQVGPDLTGNGRGSYEQLLSNLLDPNLVIGASYQGTIVATADGRILTGLLEEDSDDRIVLRLQGGEREVIPRDQIEESRVSPVSLMPENLEEQVTPAELADLIAFLCLDRPPEDPQARPIAGTPAGLIGPRPREGSNE</sequence>
<dbReference type="InterPro" id="IPR013427">
    <property type="entry name" value="Haem-bd_dom_put"/>
</dbReference>
<dbReference type="Gene3D" id="1.10.760.10">
    <property type="entry name" value="Cytochrome c-like domain"/>
    <property type="match status" value="1"/>
</dbReference>
<keyword evidence="3 4" id="KW-0408">Iron</keyword>
<evidence type="ECO:0000256" key="3">
    <source>
        <dbReference type="ARBA" id="ARBA00023004"/>
    </source>
</evidence>
<gene>
    <name evidence="8" type="ORF">TsocGM_15795</name>
</gene>
<dbReference type="GO" id="GO:0009055">
    <property type="term" value="F:electron transfer activity"/>
    <property type="evidence" value="ECO:0007669"/>
    <property type="project" value="InterPro"/>
</dbReference>
<dbReference type="GO" id="GO:0046872">
    <property type="term" value="F:metal ion binding"/>
    <property type="evidence" value="ECO:0007669"/>
    <property type="project" value="UniProtKB-KW"/>
</dbReference>
<dbReference type="GO" id="GO:0020037">
    <property type="term" value="F:heme binding"/>
    <property type="evidence" value="ECO:0007669"/>
    <property type="project" value="InterPro"/>
</dbReference>
<dbReference type="Gene3D" id="1.25.10.10">
    <property type="entry name" value="Leucine-rich Repeat Variant"/>
    <property type="match status" value="1"/>
</dbReference>
<dbReference type="SUPFAM" id="SSF46626">
    <property type="entry name" value="Cytochrome c"/>
    <property type="match status" value="1"/>
</dbReference>
<organism evidence="8 9">
    <name type="scientific">Tautonia sociabilis</name>
    <dbReference type="NCBI Taxonomy" id="2080755"/>
    <lineage>
        <taxon>Bacteria</taxon>
        <taxon>Pseudomonadati</taxon>
        <taxon>Planctomycetota</taxon>
        <taxon>Planctomycetia</taxon>
        <taxon>Isosphaerales</taxon>
        <taxon>Isosphaeraceae</taxon>
        <taxon>Tautonia</taxon>
    </lineage>
</organism>
<evidence type="ECO:0000313" key="9">
    <source>
        <dbReference type="Proteomes" id="UP000280296"/>
    </source>
</evidence>
<dbReference type="InterPro" id="IPR011042">
    <property type="entry name" value="6-blade_b-propeller_TolB-like"/>
</dbReference>
<dbReference type="InterPro" id="IPR011989">
    <property type="entry name" value="ARM-like"/>
</dbReference>
<name>A0A432MHZ8_9BACT</name>
<accession>A0A432MHZ8</accession>
<dbReference type="InterPro" id="IPR009056">
    <property type="entry name" value="Cyt_c-like_dom"/>
</dbReference>
<dbReference type="NCBIfam" id="TIGR02603">
    <property type="entry name" value="CxxCH_TIGR02603"/>
    <property type="match status" value="1"/>
</dbReference>
<feature type="region of interest" description="Disordered" evidence="5">
    <location>
        <begin position="26"/>
        <end position="47"/>
    </location>
</feature>
<dbReference type="RefSeq" id="WP_126726424.1">
    <property type="nucleotide sequence ID" value="NZ_RYZH01000030.1"/>
</dbReference>
<dbReference type="EMBL" id="RYZH01000030">
    <property type="protein sequence ID" value="RUL86762.1"/>
    <property type="molecule type" value="Genomic_DNA"/>
</dbReference>
<dbReference type="PROSITE" id="PS51007">
    <property type="entry name" value="CYTC"/>
    <property type="match status" value="1"/>
</dbReference>
<dbReference type="InterPro" id="IPR016024">
    <property type="entry name" value="ARM-type_fold"/>
</dbReference>
<keyword evidence="6" id="KW-0732">Signal</keyword>
<dbReference type="Gene3D" id="2.120.10.30">
    <property type="entry name" value="TolB, C-terminal domain"/>
    <property type="match status" value="1"/>
</dbReference>
<feature type="chain" id="PRO_5019218982" evidence="6">
    <location>
        <begin position="26"/>
        <end position="1019"/>
    </location>
</feature>
<evidence type="ECO:0000256" key="4">
    <source>
        <dbReference type="PROSITE-ProRule" id="PRU00433"/>
    </source>
</evidence>
<dbReference type="InterPro" id="IPR011041">
    <property type="entry name" value="Quinoprot_gluc/sorb_DH_b-prop"/>
</dbReference>
<keyword evidence="1 4" id="KW-0349">Heme</keyword>
<evidence type="ECO:0000256" key="1">
    <source>
        <dbReference type="ARBA" id="ARBA00022617"/>
    </source>
</evidence>
<dbReference type="PANTHER" id="PTHR33546">
    <property type="entry name" value="LARGE, MULTIFUNCTIONAL SECRETED PROTEIN-RELATED"/>
    <property type="match status" value="1"/>
</dbReference>
<evidence type="ECO:0000256" key="5">
    <source>
        <dbReference type="SAM" id="MobiDB-lite"/>
    </source>
</evidence>
<protein>
    <submittedName>
        <fullName evidence="8">C-type cytochrome</fullName>
    </submittedName>
</protein>
<feature type="signal peptide" evidence="6">
    <location>
        <begin position="1"/>
        <end position="25"/>
    </location>
</feature>
<evidence type="ECO:0000256" key="6">
    <source>
        <dbReference type="SAM" id="SignalP"/>
    </source>
</evidence>
<dbReference type="SUPFAM" id="SSF50952">
    <property type="entry name" value="Soluble quinoprotein glucose dehydrogenase"/>
    <property type="match status" value="1"/>
</dbReference>
<dbReference type="InterPro" id="IPR036909">
    <property type="entry name" value="Cyt_c-like_dom_sf"/>
</dbReference>
<evidence type="ECO:0000313" key="8">
    <source>
        <dbReference type="EMBL" id="RUL86762.1"/>
    </source>
</evidence>
<dbReference type="InterPro" id="IPR013428">
    <property type="entry name" value="Membrane-bound_put_N"/>
</dbReference>
<dbReference type="Proteomes" id="UP000280296">
    <property type="component" value="Unassembled WGS sequence"/>
</dbReference>
<evidence type="ECO:0000256" key="2">
    <source>
        <dbReference type="ARBA" id="ARBA00022723"/>
    </source>
</evidence>
<keyword evidence="9" id="KW-1185">Reference proteome</keyword>
<dbReference type="OrthoDB" id="225269at2"/>
<dbReference type="PANTHER" id="PTHR33546:SF1">
    <property type="entry name" value="LARGE, MULTIFUNCTIONAL SECRETED PROTEIN"/>
    <property type="match status" value="1"/>
</dbReference>
<dbReference type="AlphaFoldDB" id="A0A432MHZ8"/>
<proteinExistence type="predicted"/>
<dbReference type="Pfam" id="PF00034">
    <property type="entry name" value="Cytochrom_C"/>
    <property type="match status" value="1"/>
</dbReference>
<keyword evidence="2 4" id="KW-0479">Metal-binding</keyword>
<dbReference type="NCBIfam" id="TIGR02604">
    <property type="entry name" value="Piru_Ver_Nterm"/>
    <property type="match status" value="1"/>
</dbReference>
<dbReference type="Pfam" id="PF23500">
    <property type="entry name" value="DUF7133"/>
    <property type="match status" value="1"/>
</dbReference>
<comment type="caution">
    <text evidence="8">The sequence shown here is derived from an EMBL/GenBank/DDBJ whole genome shotgun (WGS) entry which is preliminary data.</text>
</comment>
<reference evidence="8 9" key="2">
    <citation type="submission" date="2019-01" db="EMBL/GenBank/DDBJ databases">
        <title>Tautonia sociabilis, a novel thermotolerant planctomycete of Isosphaeraceae family, isolated from a 4000 m deep subterranean habitat.</title>
        <authorList>
            <person name="Kovaleva O.L."/>
            <person name="Elcheninov A.G."/>
            <person name="Van Heerden E."/>
            <person name="Toshchakov S.V."/>
            <person name="Novikov A."/>
            <person name="Bonch-Osmolovskaya E.A."/>
            <person name="Kublanov I.V."/>
        </authorList>
    </citation>
    <scope>NUCLEOTIDE SEQUENCE [LARGE SCALE GENOMIC DNA]</scope>
    <source>
        <strain evidence="8 9">GM2012</strain>
    </source>
</reference>
<dbReference type="InterPro" id="IPR055557">
    <property type="entry name" value="DUF7133"/>
</dbReference>
<reference evidence="8 9" key="1">
    <citation type="submission" date="2018-12" db="EMBL/GenBank/DDBJ databases">
        <authorList>
            <person name="Toschakov S.V."/>
        </authorList>
    </citation>
    <scope>NUCLEOTIDE SEQUENCE [LARGE SCALE GENOMIC DNA]</scope>
    <source>
        <strain evidence="8 9">GM2012</strain>
    </source>
</reference>
<feature type="region of interest" description="Disordered" evidence="5">
    <location>
        <begin position="994"/>
        <end position="1019"/>
    </location>
</feature>
<dbReference type="SUPFAM" id="SSF48371">
    <property type="entry name" value="ARM repeat"/>
    <property type="match status" value="1"/>
</dbReference>
<evidence type="ECO:0000259" key="7">
    <source>
        <dbReference type="PROSITE" id="PS51007"/>
    </source>
</evidence>